<dbReference type="InterPro" id="IPR019289">
    <property type="entry name" value="Phage_tail_E/E"/>
</dbReference>
<comment type="caution">
    <text evidence="2">The sequence shown here is derived from an EMBL/GenBank/DDBJ whole genome shotgun (WGS) entry which is preliminary data.</text>
</comment>
<dbReference type="AlphaFoldDB" id="U4T5G3"/>
<keyword evidence="3" id="KW-1185">Reference proteome</keyword>
<feature type="compositionally biased region" description="Polar residues" evidence="1">
    <location>
        <begin position="1"/>
        <end position="10"/>
    </location>
</feature>
<dbReference type="EMBL" id="AUSW01000015">
    <property type="protein sequence ID" value="ERL56135.1"/>
    <property type="molecule type" value="Genomic_DNA"/>
</dbReference>
<name>U4T5G3_9GAMM</name>
<organism evidence="2 3">
    <name type="scientific">Psychrobacter aquaticus CMS 56</name>
    <dbReference type="NCBI Taxonomy" id="1354303"/>
    <lineage>
        <taxon>Bacteria</taxon>
        <taxon>Pseudomonadati</taxon>
        <taxon>Pseudomonadota</taxon>
        <taxon>Gammaproteobacteria</taxon>
        <taxon>Moraxellales</taxon>
        <taxon>Moraxellaceae</taxon>
        <taxon>Psychrobacter</taxon>
    </lineage>
</organism>
<evidence type="ECO:0000313" key="3">
    <source>
        <dbReference type="Proteomes" id="UP000016761"/>
    </source>
</evidence>
<dbReference type="STRING" id="1354303.M917_0813"/>
<dbReference type="Pfam" id="PF10109">
    <property type="entry name" value="Phage_TAC_7"/>
    <property type="match status" value="1"/>
</dbReference>
<dbReference type="RefSeq" id="WP_021813466.1">
    <property type="nucleotide sequence ID" value="NZ_AUSW01000015.1"/>
</dbReference>
<gene>
    <name evidence="2" type="ORF">M917_0813</name>
</gene>
<feature type="region of interest" description="Disordered" evidence="1">
    <location>
        <begin position="1"/>
        <end position="23"/>
    </location>
</feature>
<dbReference type="eggNOG" id="ENOG5032W4B">
    <property type="taxonomic scope" value="Bacteria"/>
</dbReference>
<reference evidence="2 3" key="1">
    <citation type="journal article" date="2013" name="Genome Announc.">
        <title>Draft Genome Sequence of Psychrobacter aquaticus Strain CMS 56T, Isolated from a Cyanobacterial Mat Sample Collected from Water Bodies in the McMurdo Dry Valley Region of Antarctica.</title>
        <authorList>
            <person name="Reddy G.S."/>
            <person name="Ara S."/>
            <person name="Singh A."/>
            <person name="Kumar Pinnaka A."/>
            <person name="Shivaji S."/>
        </authorList>
    </citation>
    <scope>NUCLEOTIDE SEQUENCE [LARGE SCALE GENOMIC DNA]</scope>
    <source>
        <strain evidence="2 3">CMS 56</strain>
    </source>
</reference>
<dbReference type="PATRIC" id="fig|1354303.4.peg.800"/>
<evidence type="ECO:0008006" key="4">
    <source>
        <dbReference type="Google" id="ProtNLM"/>
    </source>
</evidence>
<evidence type="ECO:0000256" key="1">
    <source>
        <dbReference type="SAM" id="MobiDB-lite"/>
    </source>
</evidence>
<evidence type="ECO:0000313" key="2">
    <source>
        <dbReference type="EMBL" id="ERL56135.1"/>
    </source>
</evidence>
<dbReference type="OrthoDB" id="6902569at2"/>
<proteinExistence type="predicted"/>
<protein>
    <recommendedName>
        <fullName evidence="4">Phage tail assembly protein</fullName>
    </recommendedName>
</protein>
<sequence>MTTAKEATTKPNPPIKLKHPYTTAAGAPINQVNVRGINVREMKQAQRRGGTDEAETETAMVAVSCDLVMEDLDDMHMIDYQAVRARFSSLNFGGTDGSMAESTGSAG</sequence>
<accession>U4T5G3</accession>
<dbReference type="Proteomes" id="UP000016761">
    <property type="component" value="Unassembled WGS sequence"/>
</dbReference>